<accession>A0A2V4XFY1</accession>
<dbReference type="InterPro" id="IPR036513">
    <property type="entry name" value="STAS_dom_sf"/>
</dbReference>
<dbReference type="AlphaFoldDB" id="A0A2V4XFY1"/>
<dbReference type="Proteomes" id="UP000248054">
    <property type="component" value="Unassembled WGS sequence"/>
</dbReference>
<dbReference type="EMBL" id="QJTD01000002">
    <property type="protein sequence ID" value="PYE81784.1"/>
    <property type="molecule type" value="Genomic_DNA"/>
</dbReference>
<sequence length="125" mass="14580">MKEALTLDFCELRIYDFYAIVVVNEGVDVTYEQNKELLELSETYFKDTPFVYISIRVNSYSVDPKVYYQTARVETLKGVAVVSNRYLAKTNAQLEKMFFSKPFEIFSELDDAIEWADKLINGDKE</sequence>
<name>A0A2V4XFY1_9FLAO</name>
<gene>
    <name evidence="1" type="ORF">DFQ11_102361</name>
</gene>
<evidence type="ECO:0008006" key="3">
    <source>
        <dbReference type="Google" id="ProtNLM"/>
    </source>
</evidence>
<protein>
    <recommendedName>
        <fullName evidence="3">SpoIIAA-like protein</fullName>
    </recommendedName>
</protein>
<organism evidence="1 2">
    <name type="scientific">Winogradskyella epiphytica</name>
    <dbReference type="NCBI Taxonomy" id="262005"/>
    <lineage>
        <taxon>Bacteria</taxon>
        <taxon>Pseudomonadati</taxon>
        <taxon>Bacteroidota</taxon>
        <taxon>Flavobacteriia</taxon>
        <taxon>Flavobacteriales</taxon>
        <taxon>Flavobacteriaceae</taxon>
        <taxon>Winogradskyella</taxon>
    </lineage>
</organism>
<evidence type="ECO:0000313" key="2">
    <source>
        <dbReference type="Proteomes" id="UP000248054"/>
    </source>
</evidence>
<comment type="caution">
    <text evidence="1">The sequence shown here is derived from an EMBL/GenBank/DDBJ whole genome shotgun (WGS) entry which is preliminary data.</text>
</comment>
<reference evidence="1 2" key="1">
    <citation type="submission" date="2018-06" db="EMBL/GenBank/DDBJ databases">
        <title>Genomic Encyclopedia of Type Strains, Phase III (KMG-III): the genomes of soil and plant-associated and newly described type strains.</title>
        <authorList>
            <person name="Whitman W."/>
        </authorList>
    </citation>
    <scope>NUCLEOTIDE SEQUENCE [LARGE SCALE GENOMIC DNA]</scope>
    <source>
        <strain evidence="1 2">CECT 7945</strain>
    </source>
</reference>
<evidence type="ECO:0000313" key="1">
    <source>
        <dbReference type="EMBL" id="PYE81784.1"/>
    </source>
</evidence>
<keyword evidence="2" id="KW-1185">Reference proteome</keyword>
<dbReference type="RefSeq" id="WP_110475163.1">
    <property type="nucleotide sequence ID" value="NZ_BMWQ01000002.1"/>
</dbReference>
<proteinExistence type="predicted"/>
<dbReference type="OrthoDB" id="1144359at2"/>
<dbReference type="SUPFAM" id="SSF52091">
    <property type="entry name" value="SpoIIaa-like"/>
    <property type="match status" value="1"/>
</dbReference>